<comment type="caution">
    <text evidence="14">The sequence shown here is derived from an EMBL/GenBank/DDBJ whole genome shotgun (WGS) entry which is preliminary data.</text>
</comment>
<dbReference type="GO" id="GO:0006606">
    <property type="term" value="P:protein import into nucleus"/>
    <property type="evidence" value="ECO:0007669"/>
    <property type="project" value="TreeGrafter"/>
</dbReference>
<keyword evidence="5" id="KW-0597">Phosphoprotein</keyword>
<dbReference type="Proteomes" id="UP000887013">
    <property type="component" value="Unassembled WGS sequence"/>
</dbReference>
<evidence type="ECO:0000256" key="9">
    <source>
        <dbReference type="ARBA" id="ARBA00060097"/>
    </source>
</evidence>
<dbReference type="InterPro" id="IPR051345">
    <property type="entry name" value="Importin_beta-like_NTR"/>
</dbReference>
<evidence type="ECO:0000256" key="7">
    <source>
        <dbReference type="ARBA" id="ARBA00022990"/>
    </source>
</evidence>
<keyword evidence="15" id="KW-1185">Reference proteome</keyword>
<dbReference type="PANTHER" id="PTHR12363">
    <property type="entry name" value="TRANSPORTIN 3 AND IMPORTIN 13"/>
    <property type="match status" value="1"/>
</dbReference>
<evidence type="ECO:0000256" key="8">
    <source>
        <dbReference type="ARBA" id="ARBA00023242"/>
    </source>
</evidence>
<proteinExistence type="predicted"/>
<evidence type="ECO:0000313" key="14">
    <source>
        <dbReference type="EMBL" id="GFU37610.1"/>
    </source>
</evidence>
<dbReference type="InterPro" id="IPR001494">
    <property type="entry name" value="Importin-beta_N"/>
</dbReference>
<dbReference type="GO" id="GO:0031267">
    <property type="term" value="F:small GTPase binding"/>
    <property type="evidence" value="ECO:0007669"/>
    <property type="project" value="InterPro"/>
</dbReference>
<reference evidence="14" key="1">
    <citation type="submission" date="2020-08" db="EMBL/GenBank/DDBJ databases">
        <title>Multicomponent nature underlies the extraordinary mechanical properties of spider dragline silk.</title>
        <authorList>
            <person name="Kono N."/>
            <person name="Nakamura H."/>
            <person name="Mori M."/>
            <person name="Yoshida Y."/>
            <person name="Ohtoshi R."/>
            <person name="Malay A.D."/>
            <person name="Moran D.A.P."/>
            <person name="Tomita M."/>
            <person name="Numata K."/>
            <person name="Arakawa K."/>
        </authorList>
    </citation>
    <scope>NUCLEOTIDE SEQUENCE</scope>
</reference>
<evidence type="ECO:0000256" key="6">
    <source>
        <dbReference type="ARBA" id="ARBA00022927"/>
    </source>
</evidence>
<dbReference type="OrthoDB" id="435593at2759"/>
<dbReference type="InterPro" id="IPR057942">
    <property type="entry name" value="TPR_TNPO3_IPO13_3rd"/>
</dbReference>
<keyword evidence="6" id="KW-0653">Protein transport</keyword>
<dbReference type="AlphaFoldDB" id="A0A8X6QPA5"/>
<dbReference type="PANTHER" id="PTHR12363:SF42">
    <property type="entry name" value="TRANSPORTIN-3"/>
    <property type="match status" value="1"/>
</dbReference>
<dbReference type="InterPro" id="IPR058537">
    <property type="entry name" value="TPR_TNPO3_IPO13_4th"/>
</dbReference>
<evidence type="ECO:0000259" key="13">
    <source>
        <dbReference type="Pfam" id="PF08389"/>
    </source>
</evidence>
<dbReference type="InterPro" id="IPR013598">
    <property type="entry name" value="Exportin-1/Importin-b-like"/>
</dbReference>
<organism evidence="14 15">
    <name type="scientific">Nephila pilipes</name>
    <name type="common">Giant wood spider</name>
    <name type="synonym">Nephila maculata</name>
    <dbReference type="NCBI Taxonomy" id="299642"/>
    <lineage>
        <taxon>Eukaryota</taxon>
        <taxon>Metazoa</taxon>
        <taxon>Ecdysozoa</taxon>
        <taxon>Arthropoda</taxon>
        <taxon>Chelicerata</taxon>
        <taxon>Arachnida</taxon>
        <taxon>Araneae</taxon>
        <taxon>Araneomorphae</taxon>
        <taxon>Entelegynae</taxon>
        <taxon>Araneoidea</taxon>
        <taxon>Nephilidae</taxon>
        <taxon>Nephila</taxon>
    </lineage>
</organism>
<gene>
    <name evidence="14" type="primary">Tnpo3</name>
    <name evidence="14" type="ORF">NPIL_378751</name>
</gene>
<evidence type="ECO:0000256" key="3">
    <source>
        <dbReference type="ARBA" id="ARBA00022448"/>
    </source>
</evidence>
<dbReference type="SUPFAM" id="SSF48371">
    <property type="entry name" value="ARM repeat"/>
    <property type="match status" value="1"/>
</dbReference>
<evidence type="ECO:0000256" key="10">
    <source>
        <dbReference type="ARBA" id="ARBA00063116"/>
    </source>
</evidence>
<comment type="subcellular location">
    <subcellularLocation>
        <location evidence="2">Cytoplasm</location>
    </subcellularLocation>
    <subcellularLocation>
        <location evidence="1">Nucleus envelope</location>
    </subcellularLocation>
</comment>
<feature type="domain" description="Exportin-1/Importin-beta-like" evidence="13">
    <location>
        <begin position="102"/>
        <end position="249"/>
    </location>
</feature>
<evidence type="ECO:0000313" key="15">
    <source>
        <dbReference type="Proteomes" id="UP000887013"/>
    </source>
</evidence>
<feature type="domain" description="Importin N-terminal" evidence="12">
    <location>
        <begin position="29"/>
        <end position="94"/>
    </location>
</feature>
<keyword evidence="4" id="KW-0963">Cytoplasm</keyword>
<dbReference type="Pfam" id="PF08389">
    <property type="entry name" value="Xpo1"/>
    <property type="match status" value="1"/>
</dbReference>
<dbReference type="Pfam" id="PF24140">
    <property type="entry name" value="TPR_TNPO3_IPO13_3rd"/>
    <property type="match status" value="1"/>
</dbReference>
<evidence type="ECO:0000256" key="1">
    <source>
        <dbReference type="ARBA" id="ARBA00004259"/>
    </source>
</evidence>
<keyword evidence="3" id="KW-0813">Transport</keyword>
<dbReference type="Gene3D" id="1.25.10.10">
    <property type="entry name" value="Leucine-rich Repeat Variant"/>
    <property type="match status" value="1"/>
</dbReference>
<dbReference type="InterPro" id="IPR016024">
    <property type="entry name" value="ARM-type_fold"/>
</dbReference>
<evidence type="ECO:0000256" key="2">
    <source>
        <dbReference type="ARBA" id="ARBA00004496"/>
    </source>
</evidence>
<evidence type="ECO:0000256" key="11">
    <source>
        <dbReference type="ARBA" id="ARBA00067328"/>
    </source>
</evidence>
<dbReference type="Pfam" id="PF24139">
    <property type="entry name" value="TPR_TNPO3_IPO13_4th"/>
    <property type="match status" value="1"/>
</dbReference>
<protein>
    <recommendedName>
        <fullName evidence="11">Transportin-3</fullName>
    </recommendedName>
</protein>
<dbReference type="EMBL" id="BMAW01084242">
    <property type="protein sequence ID" value="GFU37610.1"/>
    <property type="molecule type" value="Genomic_DNA"/>
</dbReference>
<comment type="function">
    <text evidence="9">Importin, which transports target proteins into the nucleus. Specifically mediates the nuclear import of splicing factor serine/arginine (SR) proteins, such as RBM4, SFRS1 and SFRS2, by recognizing phosphorylated SR domains. Also mediates the nuclear import of serine/arginine (SR) protein CPSF6, independently of CPSF6 phosphorylation. The nuclear import process is regulated by the small GTPase Ran that partitions between cytoplasm and nucleus in the predominantly GDP- and GTP-bound form, respectively. Importin associates with target cargo proteins in the cytoplasm, and the competitive binding of GTP-bound Ran induces the release of cargos in the nucleus.</text>
</comment>
<dbReference type="InterPro" id="IPR057941">
    <property type="entry name" value="TPR_TNPO3_IPO13_2nd"/>
</dbReference>
<dbReference type="Pfam" id="PF03810">
    <property type="entry name" value="IBN_N"/>
    <property type="match status" value="1"/>
</dbReference>
<dbReference type="Pfam" id="PF24138">
    <property type="entry name" value="TPR_TNPO3_IPO13_2nd"/>
    <property type="match status" value="1"/>
</dbReference>
<keyword evidence="7" id="KW-0007">Acetylation</keyword>
<evidence type="ECO:0000256" key="4">
    <source>
        <dbReference type="ARBA" id="ARBA00022490"/>
    </source>
</evidence>
<name>A0A8X6QPA5_NEPPI</name>
<evidence type="ECO:0000259" key="12">
    <source>
        <dbReference type="Pfam" id="PF03810"/>
    </source>
</evidence>
<comment type="subunit">
    <text evidence="10">Interacts with (GTP-bound) Ran. Interacts with (phosphorylated) SFRS1 and SFRS2; leading to their nuclear import. Interacts with NUP62. Interacts with RBM4. Interacts with CPSF6, promoting its nuclear import.</text>
</comment>
<dbReference type="GO" id="GO:0005635">
    <property type="term" value="C:nuclear envelope"/>
    <property type="evidence" value="ECO:0007669"/>
    <property type="project" value="UniProtKB-SubCell"/>
</dbReference>
<accession>A0A8X6QPA5</accession>
<evidence type="ECO:0000256" key="5">
    <source>
        <dbReference type="ARBA" id="ARBA00022553"/>
    </source>
</evidence>
<keyword evidence="8" id="KW-0539">Nucleus</keyword>
<dbReference type="GO" id="GO:0005737">
    <property type="term" value="C:cytoplasm"/>
    <property type="evidence" value="ECO:0007669"/>
    <property type="project" value="UniProtKB-SubCell"/>
</dbReference>
<dbReference type="InterPro" id="IPR011989">
    <property type="entry name" value="ARM-like"/>
</dbReference>
<dbReference type="FunFam" id="1.25.10.10:FF:000079">
    <property type="entry name" value="transportin-3 isoform X1"/>
    <property type="match status" value="1"/>
</dbReference>
<sequence length="941" mass="105857">MDSQPTLQIVCQAIYALYHNPDTAEKEKASNYLGELQRSVYAWKIADELLQHRGDLESCYFAAQTMRTKIQFSFHELPAESHSSLRDSLLNHISHVTNETSTVILTQLCLALSDLALQMATWKSPVNDLIARFGSSSQHISTLLEILTVLPEEINSRHLRLGANRRNQVNENFCQVAPQVLLLLSSYAQSMGQNEPGVLKKVFRCLGSWFTVKGLQTDDQNLHVLLNYIFQVLVNPDSQSNVHNAASDALCSALVVVEDTTSHQTLATILFQGVYTFVEAYNISVAREDTDKSVNYCRIFTELAESFLEEMVTSPNTGFGNLQTLDLLLICVGHHDFEVAEITFNVWYRLSEMLYKRNEDVLNSIFEPYIQRLIVALCRHCQLDSDHEGVPEEGDDFSEFRRRVSDLIKDVVFIIGSSKCFQQMFENLCSQGNYATWDASEASLFIMGAVAKNIVPEENRIVPRVVEAILNLPETSHIAVRYTSTCLLGELCDWIEKHPQYLDPTLNFLLSCLQKKPLSSVAATALQNICATCKKQMASHFNGLLQIIQAIDTFSLSNDATVGLLRGTALILGQMSHEKITDGLMELCKTQTTPLSLLLKEDKNNVKEGTKSDPAVWLDRLAAIFRYTTPSITNGQMHPCLPVVEKIWPLLSETCSKYQSDVRIIERCCRCVRFAVRCVGKQSVSLLQPLVTQMVQIYQVYQHSCFLYLGSVLVDEYGSEPGCVQGLLDMLQAFCTPAFQLLESNDGLRNCPDTVDDLFRLCTRFLQWTPVAFLQCPTMKPILQCAIMATTLDHKDANTSVVKFFHDLIKGARLQEGGKQAQQDTASFHQRRALTQALLSEQGQNLVNTLIHACVFCLPSYMLSNAADILYDLVLYDKEVGLILSLKVWLENALRLLPSRSSGGTITATPEQLMEFHKNVINAEHMKTVLNIVRDFARLYR</sequence>